<evidence type="ECO:0000256" key="1">
    <source>
        <dbReference type="ARBA" id="ARBA00004613"/>
    </source>
</evidence>
<evidence type="ECO:0000256" key="3">
    <source>
        <dbReference type="ARBA" id="ARBA00022588"/>
    </source>
</evidence>
<dbReference type="GO" id="GO:0005576">
    <property type="term" value="C:extracellular region"/>
    <property type="evidence" value="ECO:0007669"/>
    <property type="project" value="UniProtKB-SubCell"/>
</dbReference>
<dbReference type="Proteomes" id="UP000075881">
    <property type="component" value="Unassembled WGS sequence"/>
</dbReference>
<dbReference type="STRING" id="43041.A0A182K4Z7"/>
<evidence type="ECO:0000256" key="5">
    <source>
        <dbReference type="ARBA" id="ARBA00022859"/>
    </source>
</evidence>
<keyword evidence="12" id="KW-1185">Reference proteome</keyword>
<evidence type="ECO:0000313" key="12">
    <source>
        <dbReference type="Proteomes" id="UP000075881"/>
    </source>
</evidence>
<feature type="domain" description="Peptidase S1" evidence="10">
    <location>
        <begin position="24"/>
        <end position="265"/>
    </location>
</feature>
<dbReference type="PROSITE" id="PS00134">
    <property type="entry name" value="TRYPSIN_HIS"/>
    <property type="match status" value="1"/>
</dbReference>
<feature type="signal peptide" evidence="9">
    <location>
        <begin position="1"/>
        <end position="21"/>
    </location>
</feature>
<proteinExistence type="inferred from homology"/>
<evidence type="ECO:0000256" key="9">
    <source>
        <dbReference type="SAM" id="SignalP"/>
    </source>
</evidence>
<dbReference type="Gene3D" id="2.40.10.10">
    <property type="entry name" value="Trypsin-like serine proteases"/>
    <property type="match status" value="2"/>
</dbReference>
<reference evidence="11" key="2">
    <citation type="submission" date="2020-05" db="UniProtKB">
        <authorList>
            <consortium name="EnsemblMetazoa"/>
        </authorList>
    </citation>
    <scope>IDENTIFICATION</scope>
    <source>
        <strain evidence="11">ACHKN1017</strain>
    </source>
</reference>
<dbReference type="SMART" id="SM00020">
    <property type="entry name" value="Tryp_SPc"/>
    <property type="match status" value="1"/>
</dbReference>
<dbReference type="InterPro" id="IPR043504">
    <property type="entry name" value="Peptidase_S1_PA_chymotrypsin"/>
</dbReference>
<dbReference type="InterPro" id="IPR051487">
    <property type="entry name" value="Ser/Thr_Proteases_Immune/Dev"/>
</dbReference>
<dbReference type="InterPro" id="IPR028301">
    <property type="entry name" value="V8_his_AS"/>
</dbReference>
<dbReference type="InterPro" id="IPR018114">
    <property type="entry name" value="TRYPSIN_HIS"/>
</dbReference>
<organism evidence="11 12">
    <name type="scientific">Anopheles christyi</name>
    <dbReference type="NCBI Taxonomy" id="43041"/>
    <lineage>
        <taxon>Eukaryota</taxon>
        <taxon>Metazoa</taxon>
        <taxon>Ecdysozoa</taxon>
        <taxon>Arthropoda</taxon>
        <taxon>Hexapoda</taxon>
        <taxon>Insecta</taxon>
        <taxon>Pterygota</taxon>
        <taxon>Neoptera</taxon>
        <taxon>Endopterygota</taxon>
        <taxon>Diptera</taxon>
        <taxon>Nematocera</taxon>
        <taxon>Culicoidea</taxon>
        <taxon>Culicidae</taxon>
        <taxon>Anophelinae</taxon>
        <taxon>Anopheles</taxon>
    </lineage>
</organism>
<dbReference type="PANTHER" id="PTHR24256">
    <property type="entry name" value="TRYPTASE-RELATED"/>
    <property type="match status" value="1"/>
</dbReference>
<keyword evidence="5" id="KW-0391">Immunity</keyword>
<reference evidence="12" key="1">
    <citation type="submission" date="2013-03" db="EMBL/GenBank/DDBJ databases">
        <title>The Genome Sequence of Anopheles christyi ACHKN1017.</title>
        <authorList>
            <consortium name="The Broad Institute Genomics Platform"/>
            <person name="Neafsey D.E."/>
            <person name="Besansky N."/>
            <person name="Walker B."/>
            <person name="Young S.K."/>
            <person name="Zeng Q."/>
            <person name="Gargeya S."/>
            <person name="Fitzgerald M."/>
            <person name="Haas B."/>
            <person name="Abouelleil A."/>
            <person name="Allen A.W."/>
            <person name="Alvarado L."/>
            <person name="Arachchi H.M."/>
            <person name="Berlin A.M."/>
            <person name="Chapman S.B."/>
            <person name="Gainer-Dewar J."/>
            <person name="Goldberg J."/>
            <person name="Griggs A."/>
            <person name="Gujja S."/>
            <person name="Hansen M."/>
            <person name="Howarth C."/>
            <person name="Imamovic A."/>
            <person name="Ireland A."/>
            <person name="Larimer J."/>
            <person name="McCowan C."/>
            <person name="Murphy C."/>
            <person name="Pearson M."/>
            <person name="Poon T.W."/>
            <person name="Priest M."/>
            <person name="Roberts A."/>
            <person name="Saif S."/>
            <person name="Shea T."/>
            <person name="Sisk P."/>
            <person name="Sykes S."/>
            <person name="Wortman J."/>
            <person name="Nusbaum C."/>
            <person name="Birren B."/>
        </authorList>
    </citation>
    <scope>NUCLEOTIDE SEQUENCE [LARGE SCALE GENOMIC DNA]</scope>
    <source>
        <strain evidence="12">ACHKN1017</strain>
    </source>
</reference>
<evidence type="ECO:0000256" key="4">
    <source>
        <dbReference type="ARBA" id="ARBA00022729"/>
    </source>
</evidence>
<dbReference type="AlphaFoldDB" id="A0A182K4Z7"/>
<dbReference type="EnsemblMetazoa" id="ACHR005832-RA">
    <property type="protein sequence ID" value="ACHR005832-PA"/>
    <property type="gene ID" value="ACHR005832"/>
</dbReference>
<sequence>MRGAGASQLRFLVLQIVAISAKSICGRRPIAAPQLNAYERSIFPSRGAFSGFIVGERTVITAAHCVPAPGGFQITADEMIVRVGMYYQLILSSDFMLHRVERIYRHGSFKEDSYQHDITLLTQRTLVEFGDFVQPICLPRDKNALQGIWFGTVSGWAMAKDDYSLYDTIMLRSATLTIVNNSRCPTSNSKLFDCVLYDGMFCGGWEIETNVCNEDRGRAFVANVNGSWTAFGNVSFTGDLKYRVSFLAGFISIPKYLDCIESIVILEALYLARREDRHPETLKIPTPRNSDRSKIFVRKTYGQAIN</sequence>
<evidence type="ECO:0000256" key="7">
    <source>
        <dbReference type="ARBA" id="ARBA00023180"/>
    </source>
</evidence>
<dbReference type="InterPro" id="IPR009003">
    <property type="entry name" value="Peptidase_S1_PA"/>
</dbReference>
<dbReference type="PROSITE" id="PS50240">
    <property type="entry name" value="TRYPSIN_DOM"/>
    <property type="match status" value="1"/>
</dbReference>
<name>A0A182K4Z7_9DIPT</name>
<evidence type="ECO:0000313" key="11">
    <source>
        <dbReference type="EnsemblMetazoa" id="ACHR005832-PA"/>
    </source>
</evidence>
<comment type="subcellular location">
    <subcellularLocation>
        <location evidence="1">Secreted</location>
    </subcellularLocation>
</comment>
<keyword evidence="2" id="KW-0964">Secreted</keyword>
<evidence type="ECO:0000256" key="6">
    <source>
        <dbReference type="ARBA" id="ARBA00023157"/>
    </source>
</evidence>
<keyword evidence="3" id="KW-0399">Innate immunity</keyword>
<dbReference type="GO" id="GO:0045087">
    <property type="term" value="P:innate immune response"/>
    <property type="evidence" value="ECO:0007669"/>
    <property type="project" value="UniProtKB-KW"/>
</dbReference>
<dbReference type="GO" id="GO:0004252">
    <property type="term" value="F:serine-type endopeptidase activity"/>
    <property type="evidence" value="ECO:0007669"/>
    <property type="project" value="InterPro"/>
</dbReference>
<keyword evidence="6" id="KW-1015">Disulfide bond</keyword>
<keyword evidence="7" id="KW-0325">Glycoprotein</keyword>
<keyword evidence="4 9" id="KW-0732">Signal</keyword>
<evidence type="ECO:0000259" key="10">
    <source>
        <dbReference type="PROSITE" id="PS50240"/>
    </source>
</evidence>
<protein>
    <recommendedName>
        <fullName evidence="10">Peptidase S1 domain-containing protein</fullName>
    </recommendedName>
</protein>
<dbReference type="Pfam" id="PF00089">
    <property type="entry name" value="Trypsin"/>
    <property type="match status" value="1"/>
</dbReference>
<evidence type="ECO:0000256" key="2">
    <source>
        <dbReference type="ARBA" id="ARBA00022525"/>
    </source>
</evidence>
<dbReference type="SUPFAM" id="SSF50494">
    <property type="entry name" value="Trypsin-like serine proteases"/>
    <property type="match status" value="1"/>
</dbReference>
<dbReference type="PROSITE" id="PS00672">
    <property type="entry name" value="V8_HIS"/>
    <property type="match status" value="1"/>
</dbReference>
<dbReference type="InterPro" id="IPR001254">
    <property type="entry name" value="Trypsin_dom"/>
</dbReference>
<feature type="chain" id="PRO_5008125092" description="Peptidase S1 domain-containing protein" evidence="9">
    <location>
        <begin position="22"/>
        <end position="306"/>
    </location>
</feature>
<comment type="similarity">
    <text evidence="8">Belongs to the peptidase S1 family. CLIP subfamily.</text>
</comment>
<dbReference type="VEuPathDB" id="VectorBase:ACHR005832"/>
<dbReference type="GO" id="GO:0006508">
    <property type="term" value="P:proteolysis"/>
    <property type="evidence" value="ECO:0007669"/>
    <property type="project" value="InterPro"/>
</dbReference>
<accession>A0A182K4Z7</accession>
<evidence type="ECO:0000256" key="8">
    <source>
        <dbReference type="ARBA" id="ARBA00024195"/>
    </source>
</evidence>